<dbReference type="InterPro" id="IPR013025">
    <property type="entry name" value="Ribosomal_uL23-like"/>
</dbReference>
<gene>
    <name evidence="5" type="ORF">BD410DRAFT_786994</name>
</gene>
<sequence>MLPTGLSRLVSQCACRTYATIPEHPVALKAYRASSPLNVREQHARLFKELGRKHGRKDGDNPELAALKDRIRAHREKVAETAGRRGRIRGIRRVKGSDGKLKETVVGERIYFPNIIFRMVRNHTPPGQPYNPYEATFRIPQSITKTDIRGYLNNVYGVKTTYIRTDNYLPKIDRRQGNIGRDKKVPYKRAIVGLVDPFYYPLAMEDMTGKERLERMGWLEQRYNITAEIKSSQSHMVEEWMRQKTGNKKWKIAEGDEEEPHSRKAILRRVLERREIREQKIKLAKSALAEMRQRGPIIPPQPPT</sequence>
<evidence type="ECO:0000256" key="1">
    <source>
        <dbReference type="ARBA" id="ARBA00006700"/>
    </source>
</evidence>
<evidence type="ECO:0000313" key="6">
    <source>
        <dbReference type="Proteomes" id="UP000294933"/>
    </source>
</evidence>
<name>A0A4Y7Q8F5_9AGAM</name>
<dbReference type="GO" id="GO:0005762">
    <property type="term" value="C:mitochondrial large ribosomal subunit"/>
    <property type="evidence" value="ECO:0007669"/>
    <property type="project" value="TreeGrafter"/>
</dbReference>
<organism evidence="5 6">
    <name type="scientific">Rickenella mellea</name>
    <dbReference type="NCBI Taxonomy" id="50990"/>
    <lineage>
        <taxon>Eukaryota</taxon>
        <taxon>Fungi</taxon>
        <taxon>Dikarya</taxon>
        <taxon>Basidiomycota</taxon>
        <taxon>Agaricomycotina</taxon>
        <taxon>Agaricomycetes</taxon>
        <taxon>Hymenochaetales</taxon>
        <taxon>Rickenellaceae</taxon>
        <taxon>Rickenella</taxon>
    </lineage>
</organism>
<comment type="similarity">
    <text evidence="1">Belongs to the universal ribosomal protein uL23 family.</text>
</comment>
<dbReference type="PANTHER" id="PTHR12059:SF5">
    <property type="entry name" value="LARGE RIBOSOMAL SUBUNIT PROTEIN UL23M"/>
    <property type="match status" value="1"/>
</dbReference>
<dbReference type="OrthoDB" id="275582at2759"/>
<dbReference type="Gene3D" id="3.30.70.330">
    <property type="match status" value="1"/>
</dbReference>
<dbReference type="Pfam" id="PF00276">
    <property type="entry name" value="Ribosomal_L23"/>
    <property type="match status" value="1"/>
</dbReference>
<dbReference type="Proteomes" id="UP000294933">
    <property type="component" value="Unassembled WGS sequence"/>
</dbReference>
<dbReference type="InterPro" id="IPR012678">
    <property type="entry name" value="Ribosomal_uL23/eL15/eS24_sf"/>
</dbReference>
<evidence type="ECO:0000256" key="2">
    <source>
        <dbReference type="ARBA" id="ARBA00022980"/>
    </source>
</evidence>
<dbReference type="VEuPathDB" id="FungiDB:BD410DRAFT_786994"/>
<evidence type="ECO:0000313" key="5">
    <source>
        <dbReference type="EMBL" id="TDL23725.1"/>
    </source>
</evidence>
<dbReference type="STRING" id="50990.A0A4Y7Q8F5"/>
<keyword evidence="3" id="KW-0687">Ribonucleoprotein</keyword>
<evidence type="ECO:0000256" key="4">
    <source>
        <dbReference type="ARBA" id="ARBA00039977"/>
    </source>
</evidence>
<dbReference type="PANTHER" id="PTHR12059">
    <property type="entry name" value="RIBOSOMAL PROTEIN L23-RELATED"/>
    <property type="match status" value="1"/>
</dbReference>
<dbReference type="SUPFAM" id="SSF54189">
    <property type="entry name" value="Ribosomal proteins S24e, L23 and L15e"/>
    <property type="match status" value="1"/>
</dbReference>
<reference evidence="5 6" key="1">
    <citation type="submission" date="2018-06" db="EMBL/GenBank/DDBJ databases">
        <title>A transcriptomic atlas of mushroom development highlights an independent origin of complex multicellularity.</title>
        <authorList>
            <consortium name="DOE Joint Genome Institute"/>
            <person name="Krizsan K."/>
            <person name="Almasi E."/>
            <person name="Merenyi Z."/>
            <person name="Sahu N."/>
            <person name="Viragh M."/>
            <person name="Koszo T."/>
            <person name="Mondo S."/>
            <person name="Kiss B."/>
            <person name="Balint B."/>
            <person name="Kues U."/>
            <person name="Barry K."/>
            <person name="Hegedus J.C."/>
            <person name="Henrissat B."/>
            <person name="Johnson J."/>
            <person name="Lipzen A."/>
            <person name="Ohm R."/>
            <person name="Nagy I."/>
            <person name="Pangilinan J."/>
            <person name="Yan J."/>
            <person name="Xiong Y."/>
            <person name="Grigoriev I.V."/>
            <person name="Hibbett D.S."/>
            <person name="Nagy L.G."/>
        </authorList>
    </citation>
    <scope>NUCLEOTIDE SEQUENCE [LARGE SCALE GENOMIC DNA]</scope>
    <source>
        <strain evidence="5 6">SZMC22713</strain>
    </source>
</reference>
<dbReference type="GO" id="GO:0032543">
    <property type="term" value="P:mitochondrial translation"/>
    <property type="evidence" value="ECO:0007669"/>
    <property type="project" value="TreeGrafter"/>
</dbReference>
<accession>A0A4Y7Q8F5</accession>
<protein>
    <recommendedName>
        <fullName evidence="4">Large ribosomal subunit protein uL23m</fullName>
    </recommendedName>
</protein>
<dbReference type="AlphaFoldDB" id="A0A4Y7Q8F5"/>
<dbReference type="GO" id="GO:0003735">
    <property type="term" value="F:structural constituent of ribosome"/>
    <property type="evidence" value="ECO:0007669"/>
    <property type="project" value="InterPro"/>
</dbReference>
<proteinExistence type="inferred from homology"/>
<evidence type="ECO:0000256" key="3">
    <source>
        <dbReference type="ARBA" id="ARBA00023274"/>
    </source>
</evidence>
<dbReference type="InterPro" id="IPR012677">
    <property type="entry name" value="Nucleotide-bd_a/b_plait_sf"/>
</dbReference>
<dbReference type="EMBL" id="ML170169">
    <property type="protein sequence ID" value="TDL23725.1"/>
    <property type="molecule type" value="Genomic_DNA"/>
</dbReference>
<keyword evidence="6" id="KW-1185">Reference proteome</keyword>
<keyword evidence="2" id="KW-0689">Ribosomal protein</keyword>